<keyword evidence="2" id="KW-1185">Reference proteome</keyword>
<sequence length="358" mass="43427">MRIYYSLEVVINQQKSGKLILVKIFQYTCIHQINMKMKLWHQVQICQKQNQYLVQMVRVKLQFGKVENKISLNLNILLQWMKFITQKGFQIIRYQIILSTPLCINNQFKFQVYQSELIYLVNSQKRNIQNKESFKKIRRRHYNQLQIIRQNDQYRFPIVYNKERNLILVRHKTYIYMIKEMNDGKFKIVDKLNCDIIGIFGTVTNNGQYLVYCDDKGKDIQHMNYEINEQQQYNYNIINLQFFLYFQVIQISFDCINSINTILDQKLHLQQMQSKQLLFVFIFIHFLASSYTLVHQESILKRIYRNCGVQHLFLQLYKNNQKYNLYQIIKGQSLQIFIQFSFLTIYDSNHFPLELIQS</sequence>
<evidence type="ECO:0000313" key="1">
    <source>
        <dbReference type="EMBL" id="CAD8089146.1"/>
    </source>
</evidence>
<protein>
    <submittedName>
        <fullName evidence="1">Uncharacterized protein</fullName>
    </submittedName>
</protein>
<name>A0A8S1NFP0_9CILI</name>
<proteinExistence type="predicted"/>
<dbReference type="AlphaFoldDB" id="A0A8S1NFP0"/>
<evidence type="ECO:0000313" key="2">
    <source>
        <dbReference type="Proteomes" id="UP000692954"/>
    </source>
</evidence>
<gene>
    <name evidence="1" type="ORF">PSON_ATCC_30995.1.T0530306</name>
</gene>
<dbReference type="Proteomes" id="UP000692954">
    <property type="component" value="Unassembled WGS sequence"/>
</dbReference>
<dbReference type="EMBL" id="CAJJDN010000053">
    <property type="protein sequence ID" value="CAD8089146.1"/>
    <property type="molecule type" value="Genomic_DNA"/>
</dbReference>
<comment type="caution">
    <text evidence="1">The sequence shown here is derived from an EMBL/GenBank/DDBJ whole genome shotgun (WGS) entry which is preliminary data.</text>
</comment>
<accession>A0A8S1NFP0</accession>
<reference evidence="1" key="1">
    <citation type="submission" date="2021-01" db="EMBL/GenBank/DDBJ databases">
        <authorList>
            <consortium name="Genoscope - CEA"/>
            <person name="William W."/>
        </authorList>
    </citation>
    <scope>NUCLEOTIDE SEQUENCE</scope>
</reference>
<organism evidence="1 2">
    <name type="scientific">Paramecium sonneborni</name>
    <dbReference type="NCBI Taxonomy" id="65129"/>
    <lineage>
        <taxon>Eukaryota</taxon>
        <taxon>Sar</taxon>
        <taxon>Alveolata</taxon>
        <taxon>Ciliophora</taxon>
        <taxon>Intramacronucleata</taxon>
        <taxon>Oligohymenophorea</taxon>
        <taxon>Peniculida</taxon>
        <taxon>Parameciidae</taxon>
        <taxon>Paramecium</taxon>
    </lineage>
</organism>